<dbReference type="AlphaFoldDB" id="A0A381U3S4"/>
<dbReference type="SUPFAM" id="SSF53474">
    <property type="entry name" value="alpha/beta-Hydrolases"/>
    <property type="match status" value="1"/>
</dbReference>
<dbReference type="InterPro" id="IPR013094">
    <property type="entry name" value="AB_hydrolase_3"/>
</dbReference>
<dbReference type="Pfam" id="PF07859">
    <property type="entry name" value="Abhydrolase_3"/>
    <property type="match status" value="1"/>
</dbReference>
<dbReference type="EMBL" id="UINC01005404">
    <property type="protein sequence ID" value="SVA21113.1"/>
    <property type="molecule type" value="Genomic_DNA"/>
</dbReference>
<name>A0A381U3S4_9ZZZZ</name>
<dbReference type="InterPro" id="IPR002168">
    <property type="entry name" value="Lipase_GDXG_HIS_AS"/>
</dbReference>
<organism evidence="4">
    <name type="scientific">marine metagenome</name>
    <dbReference type="NCBI Taxonomy" id="408172"/>
    <lineage>
        <taxon>unclassified sequences</taxon>
        <taxon>metagenomes</taxon>
        <taxon>ecological metagenomes</taxon>
    </lineage>
</organism>
<keyword evidence="2" id="KW-0378">Hydrolase</keyword>
<dbReference type="PROSITE" id="PS01173">
    <property type="entry name" value="LIPASE_GDXG_HIS"/>
    <property type="match status" value="1"/>
</dbReference>
<protein>
    <recommendedName>
        <fullName evidence="3">Alpha/beta hydrolase fold-3 domain-containing protein</fullName>
    </recommendedName>
</protein>
<evidence type="ECO:0000259" key="3">
    <source>
        <dbReference type="Pfam" id="PF07859"/>
    </source>
</evidence>
<dbReference type="GO" id="GO:0016787">
    <property type="term" value="F:hydrolase activity"/>
    <property type="evidence" value="ECO:0007669"/>
    <property type="project" value="UniProtKB-KW"/>
</dbReference>
<comment type="similarity">
    <text evidence="1">Belongs to the 'GDXG' lipolytic enzyme family.</text>
</comment>
<dbReference type="PANTHER" id="PTHR48081:SF8">
    <property type="entry name" value="ALPHA_BETA HYDROLASE FOLD-3 DOMAIN-CONTAINING PROTEIN-RELATED"/>
    <property type="match status" value="1"/>
</dbReference>
<dbReference type="Gene3D" id="3.40.50.1820">
    <property type="entry name" value="alpha/beta hydrolase"/>
    <property type="match status" value="1"/>
</dbReference>
<dbReference type="InterPro" id="IPR029058">
    <property type="entry name" value="AB_hydrolase_fold"/>
</dbReference>
<proteinExistence type="inferred from homology"/>
<reference evidence="4" key="1">
    <citation type="submission" date="2018-05" db="EMBL/GenBank/DDBJ databases">
        <authorList>
            <person name="Lanie J.A."/>
            <person name="Ng W.-L."/>
            <person name="Kazmierczak K.M."/>
            <person name="Andrzejewski T.M."/>
            <person name="Davidsen T.M."/>
            <person name="Wayne K.J."/>
            <person name="Tettelin H."/>
            <person name="Glass J.I."/>
            <person name="Rusch D."/>
            <person name="Podicherti R."/>
            <person name="Tsui H.-C.T."/>
            <person name="Winkler M.E."/>
        </authorList>
    </citation>
    <scope>NUCLEOTIDE SEQUENCE</scope>
</reference>
<evidence type="ECO:0000313" key="4">
    <source>
        <dbReference type="EMBL" id="SVA21113.1"/>
    </source>
</evidence>
<gene>
    <name evidence="4" type="ORF">METZ01_LOCUS73967</name>
</gene>
<sequence>MLVIDGKLKGKDMIESGIAKYVKKAKQAAENLPTPMNPEEHRAVREALIEASPITPPSGMSIRNTFVNAPGRQIGIRVYLPEESKGMPPVLFFHGGGFVSGSIFTHDIYAISIAEFTGLPVISVNYRLAPENAYPSALDDCHFVLQWVIDHGSIFDFDASRIIIGGDSAGGNLAAALALKMRDENRTDVIYQYLIFPCLDTDFETDSYLHNKNDPFLSREQMIGFWNDYLRGKLNTEDYLALPQRCHDLSGLPPAYILAADLDPLRDDALLYGKKMARAGVPVTVRNVEGAIHGFVRARFFSNVVEKEILNLASAIRQSIE</sequence>
<feature type="domain" description="Alpha/beta hydrolase fold-3" evidence="3">
    <location>
        <begin position="90"/>
        <end position="296"/>
    </location>
</feature>
<evidence type="ECO:0000256" key="1">
    <source>
        <dbReference type="ARBA" id="ARBA00010515"/>
    </source>
</evidence>
<dbReference type="PANTHER" id="PTHR48081">
    <property type="entry name" value="AB HYDROLASE SUPERFAMILY PROTEIN C4A8.06C"/>
    <property type="match status" value="1"/>
</dbReference>
<accession>A0A381U3S4</accession>
<dbReference type="InterPro" id="IPR050300">
    <property type="entry name" value="GDXG_lipolytic_enzyme"/>
</dbReference>
<evidence type="ECO:0000256" key="2">
    <source>
        <dbReference type="ARBA" id="ARBA00022801"/>
    </source>
</evidence>